<feature type="domain" description="NmrA-like" evidence="3">
    <location>
        <begin position="1"/>
        <end position="225"/>
    </location>
</feature>
<evidence type="ECO:0000313" key="5">
    <source>
        <dbReference type="Proteomes" id="UP000664795"/>
    </source>
</evidence>
<dbReference type="Pfam" id="PF05368">
    <property type="entry name" value="NmrA"/>
    <property type="match status" value="1"/>
</dbReference>
<protein>
    <submittedName>
        <fullName evidence="4">NmrA family NAD(P)-binding protein</fullName>
    </submittedName>
</protein>
<gene>
    <name evidence="4" type="ORF">J2I48_19195</name>
</gene>
<dbReference type="InterPro" id="IPR051609">
    <property type="entry name" value="NmrA/Isoflavone_reductase-like"/>
</dbReference>
<evidence type="ECO:0000256" key="1">
    <source>
        <dbReference type="ARBA" id="ARBA00022857"/>
    </source>
</evidence>
<dbReference type="EMBL" id="JAFMYU010000017">
    <property type="protein sequence ID" value="MBO0933144.1"/>
    <property type="molecule type" value="Genomic_DNA"/>
</dbReference>
<dbReference type="SUPFAM" id="SSF51735">
    <property type="entry name" value="NAD(P)-binding Rossmann-fold domains"/>
    <property type="match status" value="1"/>
</dbReference>
<reference evidence="4 5" key="1">
    <citation type="submission" date="2021-03" db="EMBL/GenBank/DDBJ databases">
        <title>Fibrella sp. HMF5036 genome sequencing and assembly.</title>
        <authorList>
            <person name="Kang H."/>
            <person name="Kim H."/>
            <person name="Bae S."/>
            <person name="Joh K."/>
        </authorList>
    </citation>
    <scope>NUCLEOTIDE SEQUENCE [LARGE SCALE GENOMIC DNA]</scope>
    <source>
        <strain evidence="4 5">HMF5036</strain>
    </source>
</reference>
<proteinExistence type="predicted"/>
<keyword evidence="2" id="KW-0560">Oxidoreductase</keyword>
<dbReference type="GO" id="GO:0016491">
    <property type="term" value="F:oxidoreductase activity"/>
    <property type="evidence" value="ECO:0007669"/>
    <property type="project" value="UniProtKB-KW"/>
</dbReference>
<keyword evidence="5" id="KW-1185">Reference proteome</keyword>
<sequence length="296" mass="32036">MNNTIVVAGATGNLGGRIVRELLKKGATVRVLVRPSSNREAVAKLESQGATVCTMHEWNVAELTEACRGAACVVSVLSGLHDVIVDAQKILLDAAVAAGVPRFIPSDFSLDFIPLPAGRNRNLDLRREFHTYLDKAPIAATTIFNGAFAELLTGDMPLVLTNIKRILYWGNADQRMDFTTMDNVATFTASAALDPTTPRYLHIAGDQVSARQMVTVAGDVTGQKFSLLRPGGLGLLSILIKIAHTVAPGGDDLYPAWQGMQYMRDMLDGRAEMKTLDNNRYPGIIWTTARDVLAAK</sequence>
<dbReference type="AlphaFoldDB" id="A0A939JZH2"/>
<comment type="caution">
    <text evidence="4">The sequence shown here is derived from an EMBL/GenBank/DDBJ whole genome shotgun (WGS) entry which is preliminary data.</text>
</comment>
<evidence type="ECO:0000259" key="3">
    <source>
        <dbReference type="Pfam" id="PF05368"/>
    </source>
</evidence>
<dbReference type="PANTHER" id="PTHR47706">
    <property type="entry name" value="NMRA-LIKE FAMILY PROTEIN"/>
    <property type="match status" value="1"/>
</dbReference>
<organism evidence="4 5">
    <name type="scientific">Fibrella aquatilis</name>
    <dbReference type="NCBI Taxonomy" id="2817059"/>
    <lineage>
        <taxon>Bacteria</taxon>
        <taxon>Pseudomonadati</taxon>
        <taxon>Bacteroidota</taxon>
        <taxon>Cytophagia</taxon>
        <taxon>Cytophagales</taxon>
        <taxon>Spirosomataceae</taxon>
        <taxon>Fibrella</taxon>
    </lineage>
</organism>
<dbReference type="Gene3D" id="3.40.50.720">
    <property type="entry name" value="NAD(P)-binding Rossmann-like Domain"/>
    <property type="match status" value="1"/>
</dbReference>
<evidence type="ECO:0000256" key="2">
    <source>
        <dbReference type="ARBA" id="ARBA00023002"/>
    </source>
</evidence>
<name>A0A939JZH2_9BACT</name>
<dbReference type="Proteomes" id="UP000664795">
    <property type="component" value="Unassembled WGS sequence"/>
</dbReference>
<dbReference type="InterPro" id="IPR036291">
    <property type="entry name" value="NAD(P)-bd_dom_sf"/>
</dbReference>
<dbReference type="RefSeq" id="WP_207337107.1">
    <property type="nucleotide sequence ID" value="NZ_JAFMYU010000017.1"/>
</dbReference>
<dbReference type="PANTHER" id="PTHR47706:SF1">
    <property type="entry name" value="CIPA-LIKE, PUTATIVE (AFU_ORTHOLOGUE AFUA_1G12460)-RELATED"/>
    <property type="match status" value="1"/>
</dbReference>
<evidence type="ECO:0000313" key="4">
    <source>
        <dbReference type="EMBL" id="MBO0933144.1"/>
    </source>
</evidence>
<dbReference type="InterPro" id="IPR008030">
    <property type="entry name" value="NmrA-like"/>
</dbReference>
<accession>A0A939JZH2</accession>
<keyword evidence="1" id="KW-0521">NADP</keyword>